<keyword evidence="3" id="KW-1185">Reference proteome</keyword>
<comment type="caution">
    <text evidence="2">The sequence shown here is derived from an EMBL/GenBank/DDBJ whole genome shotgun (WGS) entry which is preliminary data.</text>
</comment>
<evidence type="ECO:0000313" key="2">
    <source>
        <dbReference type="EMBL" id="GAA1534122.1"/>
    </source>
</evidence>
<reference evidence="2 3" key="1">
    <citation type="journal article" date="2019" name="Int. J. Syst. Evol. Microbiol.">
        <title>The Global Catalogue of Microorganisms (GCM) 10K type strain sequencing project: providing services to taxonomists for standard genome sequencing and annotation.</title>
        <authorList>
            <consortium name="The Broad Institute Genomics Platform"/>
            <consortium name="The Broad Institute Genome Sequencing Center for Infectious Disease"/>
            <person name="Wu L."/>
            <person name="Ma J."/>
        </authorList>
    </citation>
    <scope>NUCLEOTIDE SEQUENCE [LARGE SCALE GENOMIC DNA]</scope>
    <source>
        <strain evidence="2 3">JCM 15933</strain>
    </source>
</reference>
<dbReference type="RefSeq" id="WP_344505673.1">
    <property type="nucleotide sequence ID" value="NZ_BAAAQD010000012.1"/>
</dbReference>
<feature type="signal peptide" evidence="1">
    <location>
        <begin position="1"/>
        <end position="25"/>
    </location>
</feature>
<dbReference type="EMBL" id="BAAAQD010000012">
    <property type="protein sequence ID" value="GAA1534122.1"/>
    <property type="molecule type" value="Genomic_DNA"/>
</dbReference>
<proteinExistence type="predicted"/>
<evidence type="ECO:0000256" key="1">
    <source>
        <dbReference type="SAM" id="SignalP"/>
    </source>
</evidence>
<dbReference type="PROSITE" id="PS51257">
    <property type="entry name" value="PROKAR_LIPOPROTEIN"/>
    <property type="match status" value="1"/>
</dbReference>
<dbReference type="Proteomes" id="UP001501470">
    <property type="component" value="Unassembled WGS sequence"/>
</dbReference>
<protein>
    <recommendedName>
        <fullName evidence="4">Lipoprotein</fullName>
    </recommendedName>
</protein>
<name>A0ABN2B584_9ACTN</name>
<keyword evidence="1" id="KW-0732">Signal</keyword>
<feature type="chain" id="PRO_5046690480" description="Lipoprotein" evidence="1">
    <location>
        <begin position="26"/>
        <end position="224"/>
    </location>
</feature>
<accession>A0ABN2B584</accession>
<organism evidence="2 3">
    <name type="scientific">Dactylosporangium maewongense</name>
    <dbReference type="NCBI Taxonomy" id="634393"/>
    <lineage>
        <taxon>Bacteria</taxon>
        <taxon>Bacillati</taxon>
        <taxon>Actinomycetota</taxon>
        <taxon>Actinomycetes</taxon>
        <taxon>Micromonosporales</taxon>
        <taxon>Micromonosporaceae</taxon>
        <taxon>Dactylosporangium</taxon>
    </lineage>
</organism>
<sequence length="224" mass="23511">MRKVVIAVSGVVATCLMVVGAAACAAKTGGEQAGGPVTPSPVPITVNPSALPVGDTVPTGVVIKGKEMVLYFWGAPERPYLDQAWRDTGTGEVRVDTICAGGTGYMAEWGPVEPGRVFGLMQCVTPDGTLVELGAVWAEATRVTSQAEGKTVEAKYAKWSRNPAVTIFWVQRHGKPIPQNVPAGEGRTTPLPDDRYPLITAYDGKGATIVAVRLRPPATEQKGG</sequence>
<evidence type="ECO:0000313" key="3">
    <source>
        <dbReference type="Proteomes" id="UP001501470"/>
    </source>
</evidence>
<evidence type="ECO:0008006" key="4">
    <source>
        <dbReference type="Google" id="ProtNLM"/>
    </source>
</evidence>
<gene>
    <name evidence="2" type="ORF">GCM10009827_060280</name>
</gene>